<comment type="catalytic activity">
    <reaction evidence="1">
        <text>ATP = 3',5'-cyclic AMP + diphosphate</text>
        <dbReference type="Rhea" id="RHEA:15389"/>
        <dbReference type="ChEBI" id="CHEBI:30616"/>
        <dbReference type="ChEBI" id="CHEBI:33019"/>
        <dbReference type="ChEBI" id="CHEBI:58165"/>
        <dbReference type="EC" id="4.6.1.1"/>
    </reaction>
</comment>
<evidence type="ECO:0000313" key="21">
    <source>
        <dbReference type="EMBL" id="BAX92433.1"/>
    </source>
</evidence>
<keyword evidence="7" id="KW-0547">Nucleotide-binding</keyword>
<dbReference type="PANTHER" id="PTHR11920:SF335">
    <property type="entry name" value="GUANYLATE CYCLASE"/>
    <property type="match status" value="1"/>
</dbReference>
<evidence type="ECO:0000256" key="8">
    <source>
        <dbReference type="ARBA" id="ARBA00022840"/>
    </source>
</evidence>
<keyword evidence="9" id="KW-0460">Magnesium</keyword>
<keyword evidence="6" id="KW-0479">Metal-binding</keyword>
<accession>A0A1Z4EHI9</accession>
<dbReference type="InterPro" id="IPR050401">
    <property type="entry name" value="Cyclic_nucleotide_synthase"/>
</dbReference>
<feature type="region of interest" description="Disordered" evidence="18">
    <location>
        <begin position="475"/>
        <end position="495"/>
    </location>
</feature>
<dbReference type="GO" id="GO:0035556">
    <property type="term" value="P:intracellular signal transduction"/>
    <property type="evidence" value="ECO:0007669"/>
    <property type="project" value="InterPro"/>
</dbReference>
<feature type="transmembrane region" description="Helical" evidence="19">
    <location>
        <begin position="175"/>
        <end position="191"/>
    </location>
</feature>
<dbReference type="EC" id="4.6.1.1" evidence="3"/>
<evidence type="ECO:0000256" key="9">
    <source>
        <dbReference type="ARBA" id="ARBA00022842"/>
    </source>
</evidence>
<dbReference type="CDD" id="cd07302">
    <property type="entry name" value="CHD"/>
    <property type="match status" value="1"/>
</dbReference>
<dbReference type="GO" id="GO:0004383">
    <property type="term" value="F:guanylate cyclase activity"/>
    <property type="evidence" value="ECO:0007669"/>
    <property type="project" value="TreeGrafter"/>
</dbReference>
<feature type="transmembrane region" description="Helical" evidence="19">
    <location>
        <begin position="196"/>
        <end position="215"/>
    </location>
</feature>
<evidence type="ECO:0000256" key="4">
    <source>
        <dbReference type="ARBA" id="ARBA00021420"/>
    </source>
</evidence>
<evidence type="ECO:0000256" key="14">
    <source>
        <dbReference type="ARBA" id="ARBA00032597"/>
    </source>
</evidence>
<dbReference type="KEGG" id="mshg:MSG_02284"/>
<dbReference type="GO" id="GO:0046872">
    <property type="term" value="F:metal ion binding"/>
    <property type="evidence" value="ECO:0007669"/>
    <property type="project" value="UniProtKB-KW"/>
</dbReference>
<keyword evidence="10 19" id="KW-1133">Transmembrane helix</keyword>
<evidence type="ECO:0000256" key="17">
    <source>
        <dbReference type="RuleBase" id="RU000405"/>
    </source>
</evidence>
<proteinExistence type="inferred from homology"/>
<dbReference type="InterPro" id="IPR018297">
    <property type="entry name" value="A/G_cyclase_CS"/>
</dbReference>
<dbReference type="GO" id="GO:0004016">
    <property type="term" value="F:adenylate cyclase activity"/>
    <property type="evidence" value="ECO:0007669"/>
    <property type="project" value="UniProtKB-EC"/>
</dbReference>
<dbReference type="SMART" id="SM00044">
    <property type="entry name" value="CYCc"/>
    <property type="match status" value="1"/>
</dbReference>
<feature type="domain" description="Guanylate cyclase" evidence="20">
    <location>
        <begin position="299"/>
        <end position="426"/>
    </location>
</feature>
<dbReference type="Proteomes" id="UP000217736">
    <property type="component" value="Chromosome"/>
</dbReference>
<evidence type="ECO:0000256" key="19">
    <source>
        <dbReference type="SAM" id="Phobius"/>
    </source>
</evidence>
<evidence type="ECO:0000256" key="1">
    <source>
        <dbReference type="ARBA" id="ARBA00001593"/>
    </source>
</evidence>
<keyword evidence="11" id="KW-0115">cAMP biosynthesis</keyword>
<gene>
    <name evidence="21" type="primary">cya</name>
    <name evidence="21" type="ORF">MSG_02284</name>
</gene>
<comment type="subunit">
    <text evidence="16">Homodimer. Can also exist as monomer.</text>
</comment>
<dbReference type="InterPro" id="IPR048432">
    <property type="entry name" value="MASE7"/>
</dbReference>
<dbReference type="GO" id="GO:0001653">
    <property type="term" value="F:peptide receptor activity"/>
    <property type="evidence" value="ECO:0007669"/>
    <property type="project" value="TreeGrafter"/>
</dbReference>
<dbReference type="EMBL" id="AP018164">
    <property type="protein sequence ID" value="BAX92433.1"/>
    <property type="molecule type" value="Genomic_DNA"/>
</dbReference>
<evidence type="ECO:0000256" key="16">
    <source>
        <dbReference type="ARBA" id="ARBA00064436"/>
    </source>
</evidence>
<evidence type="ECO:0000256" key="15">
    <source>
        <dbReference type="ARBA" id="ARBA00032637"/>
    </source>
</evidence>
<evidence type="ECO:0000256" key="13">
    <source>
        <dbReference type="ARBA" id="ARBA00023239"/>
    </source>
</evidence>
<feature type="transmembrane region" description="Helical" evidence="19">
    <location>
        <begin position="122"/>
        <end position="141"/>
    </location>
</feature>
<dbReference type="GO" id="GO:0006171">
    <property type="term" value="P:cAMP biosynthetic process"/>
    <property type="evidence" value="ECO:0007669"/>
    <property type="project" value="UniProtKB-KW"/>
</dbReference>
<name>A0A1Z4EHI9_9MYCO</name>
<dbReference type="Pfam" id="PF20967">
    <property type="entry name" value="MASE7"/>
    <property type="match status" value="1"/>
</dbReference>
<dbReference type="AlphaFoldDB" id="A0A1Z4EHI9"/>
<feature type="transmembrane region" description="Helical" evidence="19">
    <location>
        <begin position="148"/>
        <end position="169"/>
    </location>
</feature>
<comment type="subcellular location">
    <subcellularLocation>
        <location evidence="2">Membrane</location>
    </subcellularLocation>
</comment>
<sequence length="495" mass="53401">MEPAPPSSGRLDDPDRGKAVDALTLPQRFAGKFIATLGNLPASGYAFSVVARKCGAPPNRQDGSSSRPDCKAAVRTKNRARNDHYADSHARRIRVLNINALMGVAVCLVFTILGFWSGPGAHPIQVVNLVTGGIFAMVPWLNRFGDLLAPLTFIFTAYTAIVVTCWDVGTGGGVQYFLVTTASLVVLQLGIERIGLAALLATLGVALVVMLQFLVPRSTGLEPPWALTMSFVITTAAACAMVVVTVWFALRDTERAEAVMEAEYARSEALLANMLPASVADRLKEPERDVIADRYEEASVLFADMVGFTERASSTAPCDLVKFLDRLYTAFDELADKHGLEKIKVSGDSYMVVSGVPRPRPDHVQALADFALDMVATAAKLEDPHGISVPLRIGFATGTVVAGVVGSRRFFYDVWGDAVNVAARMESTDSVGQIQVPEDVYERLKDEFVLQERGRIEVKGKGVMRTWYLIGRKPASGDSGDHVAEESRAAHGATV</sequence>
<evidence type="ECO:0000256" key="18">
    <source>
        <dbReference type="SAM" id="MobiDB-lite"/>
    </source>
</evidence>
<feature type="compositionally biased region" description="Basic and acidic residues" evidence="18">
    <location>
        <begin position="479"/>
        <end position="489"/>
    </location>
</feature>
<dbReference type="PROSITE" id="PS00452">
    <property type="entry name" value="GUANYLATE_CYCLASE_1"/>
    <property type="match status" value="1"/>
</dbReference>
<dbReference type="Pfam" id="PF00211">
    <property type="entry name" value="Guanylate_cyc"/>
    <property type="match status" value="1"/>
</dbReference>
<evidence type="ECO:0000256" key="12">
    <source>
        <dbReference type="ARBA" id="ARBA00023136"/>
    </source>
</evidence>
<feature type="transmembrane region" description="Helical" evidence="19">
    <location>
        <begin position="95"/>
        <end position="116"/>
    </location>
</feature>
<evidence type="ECO:0000259" key="20">
    <source>
        <dbReference type="PROSITE" id="PS50125"/>
    </source>
</evidence>
<dbReference type="GO" id="GO:0005886">
    <property type="term" value="C:plasma membrane"/>
    <property type="evidence" value="ECO:0007669"/>
    <property type="project" value="TreeGrafter"/>
</dbReference>
<keyword evidence="22" id="KW-1185">Reference proteome</keyword>
<dbReference type="PROSITE" id="PS50125">
    <property type="entry name" value="GUANYLATE_CYCLASE_2"/>
    <property type="match status" value="1"/>
</dbReference>
<dbReference type="Gene3D" id="3.30.70.1230">
    <property type="entry name" value="Nucleotide cyclase"/>
    <property type="match status" value="1"/>
</dbReference>
<feature type="transmembrane region" description="Helical" evidence="19">
    <location>
        <begin position="227"/>
        <end position="250"/>
    </location>
</feature>
<evidence type="ECO:0000256" key="6">
    <source>
        <dbReference type="ARBA" id="ARBA00022723"/>
    </source>
</evidence>
<protein>
    <recommendedName>
        <fullName evidence="4">Adenylate cyclase</fullName>
        <ecNumber evidence="3">4.6.1.1</ecNumber>
    </recommendedName>
    <alternativeName>
        <fullName evidence="14">ATP pyrophosphate-lyase</fullName>
    </alternativeName>
    <alternativeName>
        <fullName evidence="15">Adenylyl cyclase</fullName>
    </alternativeName>
</protein>
<evidence type="ECO:0000256" key="3">
    <source>
        <dbReference type="ARBA" id="ARBA00012201"/>
    </source>
</evidence>
<evidence type="ECO:0000256" key="5">
    <source>
        <dbReference type="ARBA" id="ARBA00022692"/>
    </source>
</evidence>
<dbReference type="GO" id="GO:0007168">
    <property type="term" value="P:receptor guanylyl cyclase signaling pathway"/>
    <property type="evidence" value="ECO:0007669"/>
    <property type="project" value="TreeGrafter"/>
</dbReference>
<dbReference type="InterPro" id="IPR029787">
    <property type="entry name" value="Nucleotide_cyclase"/>
</dbReference>
<evidence type="ECO:0000256" key="10">
    <source>
        <dbReference type="ARBA" id="ARBA00022989"/>
    </source>
</evidence>
<evidence type="ECO:0000256" key="11">
    <source>
        <dbReference type="ARBA" id="ARBA00022998"/>
    </source>
</evidence>
<keyword evidence="5 19" id="KW-0812">Transmembrane</keyword>
<evidence type="ECO:0000313" key="22">
    <source>
        <dbReference type="Proteomes" id="UP000217736"/>
    </source>
</evidence>
<dbReference type="InterPro" id="IPR001054">
    <property type="entry name" value="A/G_cyclase"/>
</dbReference>
<reference evidence="22" key="1">
    <citation type="submission" date="2017-06" db="EMBL/GenBank/DDBJ databases">
        <title>Complete Genome Sequence of Mycobacterium shigaense.</title>
        <authorList>
            <person name="Fukano H."/>
            <person name="Yoshida M."/>
            <person name="Kazumi Y."/>
            <person name="Ogura Y."/>
            <person name="Mitarai S."/>
            <person name="Hayashi T."/>
            <person name="Hoshino Y."/>
        </authorList>
    </citation>
    <scope>NUCLEOTIDE SEQUENCE [LARGE SCALE GENOMIC DNA]</scope>
    <source>
        <strain evidence="22">UN-152</strain>
    </source>
</reference>
<dbReference type="PANTHER" id="PTHR11920">
    <property type="entry name" value="GUANYLYL CYCLASE"/>
    <property type="match status" value="1"/>
</dbReference>
<dbReference type="FunFam" id="3.30.70.1230:FF:000033">
    <property type="entry name" value="Adenylate cyclase"/>
    <property type="match status" value="1"/>
</dbReference>
<dbReference type="SUPFAM" id="SSF55073">
    <property type="entry name" value="Nucleotide cyclase"/>
    <property type="match status" value="1"/>
</dbReference>
<dbReference type="GO" id="GO:0005524">
    <property type="term" value="F:ATP binding"/>
    <property type="evidence" value="ECO:0007669"/>
    <property type="project" value="UniProtKB-KW"/>
</dbReference>
<keyword evidence="12 19" id="KW-0472">Membrane</keyword>
<comment type="similarity">
    <text evidence="17">Belongs to the adenylyl cyclase class-4/guanylyl cyclase family.</text>
</comment>
<evidence type="ECO:0000256" key="2">
    <source>
        <dbReference type="ARBA" id="ARBA00004370"/>
    </source>
</evidence>
<keyword evidence="8" id="KW-0067">ATP-binding</keyword>
<keyword evidence="13 17" id="KW-0456">Lyase</keyword>
<organism evidence="21 22">
    <name type="scientific">Mycobacterium shigaense</name>
    <dbReference type="NCBI Taxonomy" id="722731"/>
    <lineage>
        <taxon>Bacteria</taxon>
        <taxon>Bacillati</taxon>
        <taxon>Actinomycetota</taxon>
        <taxon>Actinomycetes</taxon>
        <taxon>Mycobacteriales</taxon>
        <taxon>Mycobacteriaceae</taxon>
        <taxon>Mycobacterium</taxon>
        <taxon>Mycobacterium simiae complex</taxon>
    </lineage>
</organism>
<evidence type="ECO:0000256" key="7">
    <source>
        <dbReference type="ARBA" id="ARBA00022741"/>
    </source>
</evidence>